<accession>A0A9P0TJ05</accession>
<evidence type="ECO:0000256" key="1">
    <source>
        <dbReference type="SAM" id="Coils"/>
    </source>
</evidence>
<evidence type="ECO:0000313" key="3">
    <source>
        <dbReference type="Proteomes" id="UP001152562"/>
    </source>
</evidence>
<protein>
    <submittedName>
        <fullName evidence="2">Uncharacterized protein</fullName>
    </submittedName>
</protein>
<organism evidence="2 3">
    <name type="scientific">Pieris brassicae</name>
    <name type="common">White butterfly</name>
    <name type="synonym">Large white butterfly</name>
    <dbReference type="NCBI Taxonomy" id="7116"/>
    <lineage>
        <taxon>Eukaryota</taxon>
        <taxon>Metazoa</taxon>
        <taxon>Ecdysozoa</taxon>
        <taxon>Arthropoda</taxon>
        <taxon>Hexapoda</taxon>
        <taxon>Insecta</taxon>
        <taxon>Pterygota</taxon>
        <taxon>Neoptera</taxon>
        <taxon>Endopterygota</taxon>
        <taxon>Lepidoptera</taxon>
        <taxon>Glossata</taxon>
        <taxon>Ditrysia</taxon>
        <taxon>Papilionoidea</taxon>
        <taxon>Pieridae</taxon>
        <taxon>Pierinae</taxon>
        <taxon>Pieris</taxon>
    </lineage>
</organism>
<feature type="coiled-coil region" evidence="1">
    <location>
        <begin position="40"/>
        <end position="67"/>
    </location>
</feature>
<dbReference type="Proteomes" id="UP001152562">
    <property type="component" value="Unassembled WGS sequence"/>
</dbReference>
<comment type="caution">
    <text evidence="2">The sequence shown here is derived from an EMBL/GenBank/DDBJ whole genome shotgun (WGS) entry which is preliminary data.</text>
</comment>
<proteinExistence type="predicted"/>
<keyword evidence="3" id="KW-1185">Reference proteome</keyword>
<keyword evidence="1" id="KW-0175">Coiled coil</keyword>
<evidence type="ECO:0000313" key="2">
    <source>
        <dbReference type="EMBL" id="CAH4033181.1"/>
    </source>
</evidence>
<name>A0A9P0TJ05_PIEBR</name>
<gene>
    <name evidence="2" type="ORF">PIBRA_LOCUS9499</name>
</gene>
<dbReference type="AlphaFoldDB" id="A0A9P0TJ05"/>
<dbReference type="EMBL" id="CALOZG010000029">
    <property type="protein sequence ID" value="CAH4033181.1"/>
    <property type="molecule type" value="Genomic_DNA"/>
</dbReference>
<sequence>MSAFEELVSEVKFIREEFSGLKSTVIEASNTIKEFGSRLLNIENRLLDIDKEAIKNLENRVELIEKDSDLAEQWHRRNNIEVKGIPQTANENLLDLLINIGSKVNYHMTKQQLNFVARTPSRDTNLYCTLHCT</sequence>
<reference evidence="2" key="1">
    <citation type="submission" date="2022-05" db="EMBL/GenBank/DDBJ databases">
        <authorList>
            <person name="Okamura Y."/>
        </authorList>
    </citation>
    <scope>NUCLEOTIDE SEQUENCE</scope>
</reference>